<feature type="compositionally biased region" description="Basic residues" evidence="1">
    <location>
        <begin position="159"/>
        <end position="169"/>
    </location>
</feature>
<feature type="compositionally biased region" description="Polar residues" evidence="1">
    <location>
        <begin position="277"/>
        <end position="296"/>
    </location>
</feature>
<organism evidence="2 3">
    <name type="scientific">Microbotryum intermedium</name>
    <dbReference type="NCBI Taxonomy" id="269621"/>
    <lineage>
        <taxon>Eukaryota</taxon>
        <taxon>Fungi</taxon>
        <taxon>Dikarya</taxon>
        <taxon>Basidiomycota</taxon>
        <taxon>Pucciniomycotina</taxon>
        <taxon>Microbotryomycetes</taxon>
        <taxon>Microbotryales</taxon>
        <taxon>Microbotryaceae</taxon>
        <taxon>Microbotryum</taxon>
    </lineage>
</organism>
<protein>
    <submittedName>
        <fullName evidence="2">BQ2448_2457 protein</fullName>
    </submittedName>
</protein>
<dbReference type="STRING" id="269621.A0A238F8G6"/>
<feature type="compositionally biased region" description="Acidic residues" evidence="1">
    <location>
        <begin position="82"/>
        <end position="99"/>
    </location>
</feature>
<sequence length="345" mass="38370">MDYGLGETITYPTTYDYMYLDVRQGGSSHDGRPVDRSRSGSSLAPAPMLKRTNSVNSLPSPPDEMMSQELLALAVVYLSDEELNDTDLEEGDDDDDDEAPGLVVRPQPKRSAGRRASNRMLVDCNPFLVPSQCALQEEQKKQARIEARPDHPHASPTHQARRKRLQQHKIKLDEGHAHKLGIGARTMGRGWESPSNPFIAREGETAEPTARRENHKPDKITYVFRGKRVTYDVPLDALLAPEDPEDSPFPDPSPRLLFPMGPTSDDEADHANPITPPSQSRPTSSFLDALRVTTSAKPHDVKSSSLGLPPTPVTERQRKAPEKTFTARKEARFGPYKKMATLHEP</sequence>
<proteinExistence type="predicted"/>
<dbReference type="Proteomes" id="UP000198372">
    <property type="component" value="Unassembled WGS sequence"/>
</dbReference>
<feature type="region of interest" description="Disordered" evidence="1">
    <location>
        <begin position="138"/>
        <end position="218"/>
    </location>
</feature>
<accession>A0A238F8G6</accession>
<evidence type="ECO:0000313" key="2">
    <source>
        <dbReference type="EMBL" id="SCV69437.1"/>
    </source>
</evidence>
<feature type="compositionally biased region" description="Basic and acidic residues" evidence="1">
    <location>
        <begin position="138"/>
        <end position="153"/>
    </location>
</feature>
<feature type="compositionally biased region" description="Basic and acidic residues" evidence="1">
    <location>
        <begin position="201"/>
        <end position="218"/>
    </location>
</feature>
<feature type="region of interest" description="Disordered" evidence="1">
    <location>
        <begin position="239"/>
        <end position="345"/>
    </location>
</feature>
<feature type="region of interest" description="Disordered" evidence="1">
    <location>
        <begin position="82"/>
        <end position="119"/>
    </location>
</feature>
<evidence type="ECO:0000256" key="1">
    <source>
        <dbReference type="SAM" id="MobiDB-lite"/>
    </source>
</evidence>
<reference evidence="3" key="1">
    <citation type="submission" date="2016-09" db="EMBL/GenBank/DDBJ databases">
        <authorList>
            <person name="Jeantristanb JTB J.-T."/>
            <person name="Ricardo R."/>
        </authorList>
    </citation>
    <scope>NUCLEOTIDE SEQUENCE [LARGE SCALE GENOMIC DNA]</scope>
</reference>
<feature type="compositionally biased region" description="Basic residues" evidence="1">
    <location>
        <begin position="107"/>
        <end position="117"/>
    </location>
</feature>
<keyword evidence="3" id="KW-1185">Reference proteome</keyword>
<evidence type="ECO:0000313" key="3">
    <source>
        <dbReference type="Proteomes" id="UP000198372"/>
    </source>
</evidence>
<dbReference type="OrthoDB" id="2534397at2759"/>
<feature type="region of interest" description="Disordered" evidence="1">
    <location>
        <begin position="23"/>
        <end position="66"/>
    </location>
</feature>
<feature type="compositionally biased region" description="Basic and acidic residues" evidence="1">
    <location>
        <begin position="29"/>
        <end position="38"/>
    </location>
</feature>
<dbReference type="AlphaFoldDB" id="A0A238F8G6"/>
<name>A0A238F8G6_9BASI</name>
<dbReference type="EMBL" id="FMSP01000004">
    <property type="protein sequence ID" value="SCV69437.1"/>
    <property type="molecule type" value="Genomic_DNA"/>
</dbReference>
<feature type="compositionally biased region" description="Basic and acidic residues" evidence="1">
    <location>
        <begin position="315"/>
        <end position="332"/>
    </location>
</feature>
<gene>
    <name evidence="2" type="ORF">BQ2448_2457</name>
</gene>